<dbReference type="OrthoDB" id="896987at2759"/>
<dbReference type="SUPFAM" id="SSF52047">
    <property type="entry name" value="RNI-like"/>
    <property type="match status" value="1"/>
</dbReference>
<dbReference type="InterPro" id="IPR001810">
    <property type="entry name" value="F-box_dom"/>
</dbReference>
<feature type="non-terminal residue" evidence="2">
    <location>
        <position position="373"/>
    </location>
</feature>
<dbReference type="InterPro" id="IPR055294">
    <property type="entry name" value="FBL60-like"/>
</dbReference>
<dbReference type="Proteomes" id="UP000325081">
    <property type="component" value="Unassembled WGS sequence"/>
</dbReference>
<dbReference type="AlphaFoldDB" id="A0A5A7QCX0"/>
<accession>A0A5A7QCX0</accession>
<name>A0A5A7QCX0_STRAF</name>
<dbReference type="Pfam" id="PF00646">
    <property type="entry name" value="F-box"/>
    <property type="match status" value="2"/>
</dbReference>
<dbReference type="InterPro" id="IPR036047">
    <property type="entry name" value="F-box-like_dom_sf"/>
</dbReference>
<gene>
    <name evidence="2" type="ORF">STAS_20013</name>
</gene>
<evidence type="ECO:0000259" key="1">
    <source>
        <dbReference type="SMART" id="SM00256"/>
    </source>
</evidence>
<dbReference type="SMART" id="SM00256">
    <property type="entry name" value="FBOX"/>
    <property type="match status" value="2"/>
</dbReference>
<reference evidence="3" key="1">
    <citation type="journal article" date="2019" name="Curr. Biol.">
        <title>Genome Sequence of Striga asiatica Provides Insight into the Evolution of Plant Parasitism.</title>
        <authorList>
            <person name="Yoshida S."/>
            <person name="Kim S."/>
            <person name="Wafula E.K."/>
            <person name="Tanskanen J."/>
            <person name="Kim Y.M."/>
            <person name="Honaas L."/>
            <person name="Yang Z."/>
            <person name="Spallek T."/>
            <person name="Conn C.E."/>
            <person name="Ichihashi Y."/>
            <person name="Cheong K."/>
            <person name="Cui S."/>
            <person name="Der J.P."/>
            <person name="Gundlach H."/>
            <person name="Jiao Y."/>
            <person name="Hori C."/>
            <person name="Ishida J.K."/>
            <person name="Kasahara H."/>
            <person name="Kiba T."/>
            <person name="Kim M.S."/>
            <person name="Koo N."/>
            <person name="Laohavisit A."/>
            <person name="Lee Y.H."/>
            <person name="Lumba S."/>
            <person name="McCourt P."/>
            <person name="Mortimer J.C."/>
            <person name="Mutuku J.M."/>
            <person name="Nomura T."/>
            <person name="Sasaki-Sekimoto Y."/>
            <person name="Seto Y."/>
            <person name="Wang Y."/>
            <person name="Wakatake T."/>
            <person name="Sakakibara H."/>
            <person name="Demura T."/>
            <person name="Yamaguchi S."/>
            <person name="Yoneyama K."/>
            <person name="Manabe R.I."/>
            <person name="Nelson D.C."/>
            <person name="Schulman A.H."/>
            <person name="Timko M.P."/>
            <person name="dePamphilis C.W."/>
            <person name="Choi D."/>
            <person name="Shirasu K."/>
        </authorList>
    </citation>
    <scope>NUCLEOTIDE SEQUENCE [LARGE SCALE GENOMIC DNA]</scope>
    <source>
        <strain evidence="3">cv. UVA1</strain>
    </source>
</reference>
<feature type="domain" description="F-box" evidence="1">
    <location>
        <begin position="200"/>
        <end position="239"/>
    </location>
</feature>
<keyword evidence="3" id="KW-1185">Reference proteome</keyword>
<dbReference type="InterPro" id="IPR053781">
    <property type="entry name" value="F-box_AtFBL13-like"/>
</dbReference>
<dbReference type="Gene3D" id="1.20.1280.50">
    <property type="match status" value="2"/>
</dbReference>
<dbReference type="CDD" id="cd22160">
    <property type="entry name" value="F-box_AtFBL13-like"/>
    <property type="match status" value="2"/>
</dbReference>
<dbReference type="SUPFAM" id="SSF81383">
    <property type="entry name" value="F-box domain"/>
    <property type="match status" value="2"/>
</dbReference>
<comment type="caution">
    <text evidence="2">The sequence shown here is derived from an EMBL/GenBank/DDBJ whole genome shotgun (WGS) entry which is preliminary data.</text>
</comment>
<protein>
    <submittedName>
        <fullName evidence="2">F-box/RNI-like/FBD-like domains-containing protein</fullName>
    </submittedName>
</protein>
<evidence type="ECO:0000313" key="2">
    <source>
        <dbReference type="EMBL" id="GER43163.1"/>
    </source>
</evidence>
<sequence length="373" mass="41826">MAVPVGPCPPLKFRIQQLGALPDDVLIHILSFLPTRLSACTSVLSRRWRSMWAHVPLLSFVYNSLFDRRFGDIFTEVVSAHKGQTVHTFRLRIYHNFNEFEIEGWIAALVSRNVRNISIYVSWFVNVWTTMPNCLLMCETLVGLRIGGYVVLPAAGDVCLPALKRLHLAGAESLPRLISGCSVLEELSIKQPPLDRLGALPDDVLVHILSFLPTRLSVCTSVLSRRWRSLWAHVPLLSFGRDRVDHDGSLGRRLADIVIEVLSAHKGQTVHTFLLTIQPSFNDFEIEGWIAALVSRNVRNISIYFSHYESVWITMPNCLLMCETLVELSIGGYIVIPAAGDVCLPALKRLHFWGAESLPRLISGCPVLEELSI</sequence>
<dbReference type="PANTHER" id="PTHR31293">
    <property type="entry name" value="RNI-LIKE SUPERFAMILY PROTEIN"/>
    <property type="match status" value="1"/>
</dbReference>
<dbReference type="PANTHER" id="PTHR31293:SF12">
    <property type="entry name" value="RNI-LIKE SUPERFAMILY PROTEIN"/>
    <property type="match status" value="1"/>
</dbReference>
<proteinExistence type="predicted"/>
<dbReference type="InterPro" id="IPR055411">
    <property type="entry name" value="LRR_FXL15/At3g58940/PEG3-like"/>
</dbReference>
<evidence type="ECO:0000313" key="3">
    <source>
        <dbReference type="Proteomes" id="UP000325081"/>
    </source>
</evidence>
<dbReference type="EMBL" id="BKCP01006515">
    <property type="protein sequence ID" value="GER43163.1"/>
    <property type="molecule type" value="Genomic_DNA"/>
</dbReference>
<dbReference type="Pfam" id="PF24758">
    <property type="entry name" value="LRR_At5g56370"/>
    <property type="match status" value="1"/>
</dbReference>
<feature type="domain" description="F-box" evidence="1">
    <location>
        <begin position="21"/>
        <end position="61"/>
    </location>
</feature>
<organism evidence="2 3">
    <name type="scientific">Striga asiatica</name>
    <name type="common">Asiatic witchweed</name>
    <name type="synonym">Buchnera asiatica</name>
    <dbReference type="NCBI Taxonomy" id="4170"/>
    <lineage>
        <taxon>Eukaryota</taxon>
        <taxon>Viridiplantae</taxon>
        <taxon>Streptophyta</taxon>
        <taxon>Embryophyta</taxon>
        <taxon>Tracheophyta</taxon>
        <taxon>Spermatophyta</taxon>
        <taxon>Magnoliopsida</taxon>
        <taxon>eudicotyledons</taxon>
        <taxon>Gunneridae</taxon>
        <taxon>Pentapetalae</taxon>
        <taxon>asterids</taxon>
        <taxon>lamiids</taxon>
        <taxon>Lamiales</taxon>
        <taxon>Orobanchaceae</taxon>
        <taxon>Buchnereae</taxon>
        <taxon>Striga</taxon>
    </lineage>
</organism>